<gene>
    <name evidence="3" type="ORF">M9Y10_044754</name>
</gene>
<name>A0ABR2JTP1_9EUKA</name>
<evidence type="ECO:0000256" key="1">
    <source>
        <dbReference type="SAM" id="Coils"/>
    </source>
</evidence>
<evidence type="ECO:0008006" key="5">
    <source>
        <dbReference type="Google" id="ProtNLM"/>
    </source>
</evidence>
<organism evidence="3 4">
    <name type="scientific">Tritrichomonas musculus</name>
    <dbReference type="NCBI Taxonomy" id="1915356"/>
    <lineage>
        <taxon>Eukaryota</taxon>
        <taxon>Metamonada</taxon>
        <taxon>Parabasalia</taxon>
        <taxon>Tritrichomonadida</taxon>
        <taxon>Tritrichomonadidae</taxon>
        <taxon>Tritrichomonas</taxon>
    </lineage>
</organism>
<comment type="caution">
    <text evidence="3">The sequence shown here is derived from an EMBL/GenBank/DDBJ whole genome shotgun (WGS) entry which is preliminary data.</text>
</comment>
<dbReference type="InterPro" id="IPR032675">
    <property type="entry name" value="LRR_dom_sf"/>
</dbReference>
<feature type="region of interest" description="Disordered" evidence="2">
    <location>
        <begin position="1"/>
        <end position="22"/>
    </location>
</feature>
<protein>
    <recommendedName>
        <fullName evidence="5">Leucine Rich Repeat family protein</fullName>
    </recommendedName>
</protein>
<accession>A0ABR2JTP1</accession>
<proteinExistence type="predicted"/>
<dbReference type="SUPFAM" id="SSF52058">
    <property type="entry name" value="L domain-like"/>
    <property type="match status" value="1"/>
</dbReference>
<dbReference type="Proteomes" id="UP001470230">
    <property type="component" value="Unassembled WGS sequence"/>
</dbReference>
<evidence type="ECO:0000313" key="4">
    <source>
        <dbReference type="Proteomes" id="UP001470230"/>
    </source>
</evidence>
<evidence type="ECO:0000313" key="3">
    <source>
        <dbReference type="EMBL" id="KAK8882114.1"/>
    </source>
</evidence>
<evidence type="ECO:0000256" key="2">
    <source>
        <dbReference type="SAM" id="MobiDB-lite"/>
    </source>
</evidence>
<sequence length="267" mass="30327">MITQNPEQSNTQNGITKTSGRSSKQALQREAIHVSHKHILSFQDLNIPKNCSTIDISKNKLKNFIGLPSLKLLTNLNADNNPIYTFLGASPQPTLFWLSLKNTPLARHTHFRLMCLIVFGSSLKYINSEAVGKTLIQKADSLRTTVLPSLLDGKILLSLSPIKYVIPQDKKSCTATFVTETQNDEKTEISELNEKPPQPSIAAICSRIIKENDISFIEPERLESIRDKLRDMREHFQDFEEEEEEYMQNFVSFDANSGEFRPEEQSD</sequence>
<keyword evidence="1" id="KW-0175">Coiled coil</keyword>
<feature type="coiled-coil region" evidence="1">
    <location>
        <begin position="222"/>
        <end position="249"/>
    </location>
</feature>
<keyword evidence="4" id="KW-1185">Reference proteome</keyword>
<dbReference type="EMBL" id="JAPFFF010000009">
    <property type="protein sequence ID" value="KAK8882114.1"/>
    <property type="molecule type" value="Genomic_DNA"/>
</dbReference>
<dbReference type="Gene3D" id="3.80.10.10">
    <property type="entry name" value="Ribonuclease Inhibitor"/>
    <property type="match status" value="1"/>
</dbReference>
<reference evidence="3 4" key="1">
    <citation type="submission" date="2024-04" db="EMBL/GenBank/DDBJ databases">
        <title>Tritrichomonas musculus Genome.</title>
        <authorList>
            <person name="Alves-Ferreira E."/>
            <person name="Grigg M."/>
            <person name="Lorenzi H."/>
            <person name="Galac M."/>
        </authorList>
    </citation>
    <scope>NUCLEOTIDE SEQUENCE [LARGE SCALE GENOMIC DNA]</scope>
    <source>
        <strain evidence="3 4">EAF2021</strain>
    </source>
</reference>